<proteinExistence type="predicted"/>
<gene>
    <name evidence="1" type="ORF">BSU04_32835</name>
</gene>
<sequence length="37" mass="4491">MSPLMVFCFTLMNLPILFQETRMEMEWASHQRADDRD</sequence>
<dbReference type="EMBL" id="MTHB01000224">
    <property type="protein sequence ID" value="OXC74261.1"/>
    <property type="molecule type" value="Genomic_DNA"/>
</dbReference>
<evidence type="ECO:0000313" key="2">
    <source>
        <dbReference type="Proteomes" id="UP000214720"/>
    </source>
</evidence>
<evidence type="ECO:0000313" key="1">
    <source>
        <dbReference type="EMBL" id="OXC74261.1"/>
    </source>
</evidence>
<accession>A0A226WSV4</accession>
<name>A0A226WSV4_CABSO</name>
<comment type="caution">
    <text evidence="1">The sequence shown here is derived from an EMBL/GenBank/DDBJ whole genome shotgun (WGS) entry which is preliminary data.</text>
</comment>
<reference evidence="2" key="1">
    <citation type="submission" date="2017-01" db="EMBL/GenBank/DDBJ databases">
        <title>Genome Analysis of Deinococcus marmoris KOPRI26562.</title>
        <authorList>
            <person name="Kim J.H."/>
            <person name="Oh H.-M."/>
        </authorList>
    </citation>
    <scope>NUCLEOTIDE SEQUENCE [LARGE SCALE GENOMIC DNA]</scope>
    <source>
        <strain evidence="2">PAMC 26633</strain>
    </source>
</reference>
<protein>
    <submittedName>
        <fullName evidence="1">Uncharacterized protein</fullName>
    </submittedName>
</protein>
<dbReference type="AlphaFoldDB" id="A0A226WSV4"/>
<organism evidence="1 2">
    <name type="scientific">Caballeronia sordidicola</name>
    <name type="common">Burkholderia sordidicola</name>
    <dbReference type="NCBI Taxonomy" id="196367"/>
    <lineage>
        <taxon>Bacteria</taxon>
        <taxon>Pseudomonadati</taxon>
        <taxon>Pseudomonadota</taxon>
        <taxon>Betaproteobacteria</taxon>
        <taxon>Burkholderiales</taxon>
        <taxon>Burkholderiaceae</taxon>
        <taxon>Caballeronia</taxon>
    </lineage>
</organism>
<dbReference type="Proteomes" id="UP000214720">
    <property type="component" value="Unassembled WGS sequence"/>
</dbReference>